<dbReference type="Proteomes" id="UP000293568">
    <property type="component" value="Chromosome"/>
</dbReference>
<organism evidence="2 3">
    <name type="scientific">Paenibacillus protaetiae</name>
    <dbReference type="NCBI Taxonomy" id="2509456"/>
    <lineage>
        <taxon>Bacteria</taxon>
        <taxon>Bacillati</taxon>
        <taxon>Bacillota</taxon>
        <taxon>Bacilli</taxon>
        <taxon>Bacillales</taxon>
        <taxon>Paenibacillaceae</taxon>
        <taxon>Paenibacillus</taxon>
    </lineage>
</organism>
<keyword evidence="3" id="KW-1185">Reference proteome</keyword>
<protein>
    <recommendedName>
        <fullName evidence="4">Cytosolic protein</fullName>
    </recommendedName>
</protein>
<name>A0A4P6EXY3_9BACL</name>
<dbReference type="AlphaFoldDB" id="A0A4P6EXY3"/>
<evidence type="ECO:0000313" key="3">
    <source>
        <dbReference type="Proteomes" id="UP000293568"/>
    </source>
</evidence>
<proteinExistence type="predicted"/>
<feature type="compositionally biased region" description="Polar residues" evidence="1">
    <location>
        <begin position="37"/>
        <end position="51"/>
    </location>
</feature>
<dbReference type="RefSeq" id="WP_129440375.1">
    <property type="nucleotide sequence ID" value="NZ_CP035492.1"/>
</dbReference>
<feature type="region of interest" description="Disordered" evidence="1">
    <location>
        <begin position="1"/>
        <end position="94"/>
    </location>
</feature>
<feature type="compositionally biased region" description="Basic and acidic residues" evidence="1">
    <location>
        <begin position="63"/>
        <end position="79"/>
    </location>
</feature>
<dbReference type="OrthoDB" id="2376226at2"/>
<feature type="compositionally biased region" description="Basic and acidic residues" evidence="1">
    <location>
        <begin position="1"/>
        <end position="11"/>
    </location>
</feature>
<dbReference type="KEGG" id="pprt:ET464_09590"/>
<evidence type="ECO:0000256" key="1">
    <source>
        <dbReference type="SAM" id="MobiDB-lite"/>
    </source>
</evidence>
<evidence type="ECO:0000313" key="2">
    <source>
        <dbReference type="EMBL" id="QAY66619.1"/>
    </source>
</evidence>
<dbReference type="EMBL" id="CP035492">
    <property type="protein sequence ID" value="QAY66619.1"/>
    <property type="molecule type" value="Genomic_DNA"/>
</dbReference>
<gene>
    <name evidence="2" type="ORF">ET464_09590</name>
</gene>
<reference evidence="2 3" key="1">
    <citation type="submission" date="2019-01" db="EMBL/GenBank/DDBJ databases">
        <title>Genome sequencing of strain FW100M-2.</title>
        <authorList>
            <person name="Heo J."/>
            <person name="Kim S.-J."/>
            <person name="Kim J.-S."/>
            <person name="Hong S.-B."/>
            <person name="Kwon S.-W."/>
        </authorList>
    </citation>
    <scope>NUCLEOTIDE SEQUENCE [LARGE SCALE GENOMIC DNA]</scope>
    <source>
        <strain evidence="2 3">FW100M-2</strain>
    </source>
</reference>
<accession>A0A4P6EXY3</accession>
<sequence length="94" mass="10754">MNRFDDDKKPGYSDFSDVESQRHDLIPEEFPEGSYGSAMTSSSLGKSTPWQAGQHRVSAYGYENKRQHNDQNRSRHYPGDDEYTNGIPEVLDEP</sequence>
<evidence type="ECO:0008006" key="4">
    <source>
        <dbReference type="Google" id="ProtNLM"/>
    </source>
</evidence>